<name>A0AAD7EIJ3_9AGAR</name>
<evidence type="ECO:0000313" key="2">
    <source>
        <dbReference type="Proteomes" id="UP001218218"/>
    </source>
</evidence>
<keyword evidence="2" id="KW-1185">Reference proteome</keyword>
<reference evidence="1" key="1">
    <citation type="submission" date="2023-03" db="EMBL/GenBank/DDBJ databases">
        <title>Massive genome expansion in bonnet fungi (Mycena s.s.) driven by repeated elements and novel gene families across ecological guilds.</title>
        <authorList>
            <consortium name="Lawrence Berkeley National Laboratory"/>
            <person name="Harder C.B."/>
            <person name="Miyauchi S."/>
            <person name="Viragh M."/>
            <person name="Kuo A."/>
            <person name="Thoen E."/>
            <person name="Andreopoulos B."/>
            <person name="Lu D."/>
            <person name="Skrede I."/>
            <person name="Drula E."/>
            <person name="Henrissat B."/>
            <person name="Morin E."/>
            <person name="Kohler A."/>
            <person name="Barry K."/>
            <person name="LaButti K."/>
            <person name="Morin E."/>
            <person name="Salamov A."/>
            <person name="Lipzen A."/>
            <person name="Mereny Z."/>
            <person name="Hegedus B."/>
            <person name="Baldrian P."/>
            <person name="Stursova M."/>
            <person name="Weitz H."/>
            <person name="Taylor A."/>
            <person name="Grigoriev I.V."/>
            <person name="Nagy L.G."/>
            <person name="Martin F."/>
            <person name="Kauserud H."/>
        </authorList>
    </citation>
    <scope>NUCLEOTIDE SEQUENCE</scope>
    <source>
        <strain evidence="1">CBHHK002</strain>
    </source>
</reference>
<evidence type="ECO:0000313" key="1">
    <source>
        <dbReference type="EMBL" id="KAJ7328417.1"/>
    </source>
</evidence>
<dbReference type="Proteomes" id="UP001218218">
    <property type="component" value="Unassembled WGS sequence"/>
</dbReference>
<comment type="caution">
    <text evidence="1">The sequence shown here is derived from an EMBL/GenBank/DDBJ whole genome shotgun (WGS) entry which is preliminary data.</text>
</comment>
<sequence length="511" mass="56436">MLSTLPTELLQQIGDELSRPDQGRLRGVSKNICLAIDPIFFADAQMFLSTDRIESRVDTLRAWALGGEKCILYARGLILDVGPDPQPVLYGLSWVFDYILTLASGRLTLFDAAMESLLVAALSSLKSFRTMRWSMRKRDPAWQRAAIRRFLASTPLVDDLGLYINDVEGLSSLSITGLRKLSVTTGAWQGMPIAEPLSRLVAQNPRLTSLYLPTENLSSWAEIWNVLAQSPHQCLTEISAQYCPELLAYLASYSGPGLQKLHLWAPDKGDADEFFHTLLPRPAATLTELSCIAEYECAWGFSPYVADAIAQLERLESLEMSINRDDIDAPANAVDLLLRTTAFLPAMRYLRIWAAKHEGLRYADGGARALQKAVNGFRIRCNKPSKATVTVDVDEKRFEIRPEHGGEPRMGGSWAYREVPQPDTAFIRLSDSLTICIHVGSSVKEKPNGVQPKSIHFLRIEASAKHLEFIVSTPVDAASFAFVESSDVATPGSSKEDFGISVVWKATGDGT</sequence>
<proteinExistence type="predicted"/>
<gene>
    <name evidence="1" type="ORF">DFH08DRAFT_1084509</name>
</gene>
<dbReference type="AlphaFoldDB" id="A0AAD7EIJ3"/>
<protein>
    <recommendedName>
        <fullName evidence="3">F-box domain-containing protein</fullName>
    </recommendedName>
</protein>
<accession>A0AAD7EIJ3</accession>
<organism evidence="1 2">
    <name type="scientific">Mycena albidolilacea</name>
    <dbReference type="NCBI Taxonomy" id="1033008"/>
    <lineage>
        <taxon>Eukaryota</taxon>
        <taxon>Fungi</taxon>
        <taxon>Dikarya</taxon>
        <taxon>Basidiomycota</taxon>
        <taxon>Agaricomycotina</taxon>
        <taxon>Agaricomycetes</taxon>
        <taxon>Agaricomycetidae</taxon>
        <taxon>Agaricales</taxon>
        <taxon>Marasmiineae</taxon>
        <taxon>Mycenaceae</taxon>
        <taxon>Mycena</taxon>
    </lineage>
</organism>
<evidence type="ECO:0008006" key="3">
    <source>
        <dbReference type="Google" id="ProtNLM"/>
    </source>
</evidence>
<dbReference type="EMBL" id="JARIHO010000039">
    <property type="protein sequence ID" value="KAJ7328417.1"/>
    <property type="molecule type" value="Genomic_DNA"/>
</dbReference>